<organism evidence="2 3">
    <name type="scientific">Gymnopus androsaceus JB14</name>
    <dbReference type="NCBI Taxonomy" id="1447944"/>
    <lineage>
        <taxon>Eukaryota</taxon>
        <taxon>Fungi</taxon>
        <taxon>Dikarya</taxon>
        <taxon>Basidiomycota</taxon>
        <taxon>Agaricomycotina</taxon>
        <taxon>Agaricomycetes</taxon>
        <taxon>Agaricomycetidae</taxon>
        <taxon>Agaricales</taxon>
        <taxon>Marasmiineae</taxon>
        <taxon>Omphalotaceae</taxon>
        <taxon>Gymnopus</taxon>
    </lineage>
</organism>
<accession>A0A6A4HLS5</accession>
<reference evidence="2" key="1">
    <citation type="journal article" date="2019" name="Environ. Microbiol.">
        <title>Fungal ecological strategies reflected in gene transcription - a case study of two litter decomposers.</title>
        <authorList>
            <person name="Barbi F."/>
            <person name="Kohler A."/>
            <person name="Barry K."/>
            <person name="Baskaran P."/>
            <person name="Daum C."/>
            <person name="Fauchery L."/>
            <person name="Ihrmark K."/>
            <person name="Kuo A."/>
            <person name="LaButti K."/>
            <person name="Lipzen A."/>
            <person name="Morin E."/>
            <person name="Grigoriev I.V."/>
            <person name="Henrissat B."/>
            <person name="Lindahl B."/>
            <person name="Martin F."/>
        </authorList>
    </citation>
    <scope>NUCLEOTIDE SEQUENCE</scope>
    <source>
        <strain evidence="2">JB14</strain>
    </source>
</reference>
<dbReference type="InterPro" id="IPR036188">
    <property type="entry name" value="FAD/NAD-bd_sf"/>
</dbReference>
<dbReference type="OrthoDB" id="10051892at2759"/>
<name>A0A6A4HLS5_9AGAR</name>
<keyword evidence="1" id="KW-0812">Transmembrane</keyword>
<dbReference type="Proteomes" id="UP000799118">
    <property type="component" value="Unassembled WGS sequence"/>
</dbReference>
<evidence type="ECO:0000313" key="3">
    <source>
        <dbReference type="Proteomes" id="UP000799118"/>
    </source>
</evidence>
<keyword evidence="1" id="KW-1133">Transmembrane helix</keyword>
<protein>
    <recommendedName>
        <fullName evidence="4">FAD/NAD(P)-binding domain-containing protein</fullName>
    </recommendedName>
</protein>
<dbReference type="EMBL" id="ML769488">
    <property type="protein sequence ID" value="KAE9398024.1"/>
    <property type="molecule type" value="Genomic_DNA"/>
</dbReference>
<dbReference type="SUPFAM" id="SSF51905">
    <property type="entry name" value="FAD/NAD(P)-binding domain"/>
    <property type="match status" value="1"/>
</dbReference>
<dbReference type="AlphaFoldDB" id="A0A6A4HLS5"/>
<evidence type="ECO:0008006" key="4">
    <source>
        <dbReference type="Google" id="ProtNLM"/>
    </source>
</evidence>
<evidence type="ECO:0000256" key="1">
    <source>
        <dbReference type="SAM" id="Phobius"/>
    </source>
</evidence>
<proteinExistence type="predicted"/>
<feature type="transmembrane region" description="Helical" evidence="1">
    <location>
        <begin position="6"/>
        <end position="30"/>
    </location>
</feature>
<keyword evidence="1" id="KW-0472">Membrane</keyword>
<evidence type="ECO:0000313" key="2">
    <source>
        <dbReference type="EMBL" id="KAE9398024.1"/>
    </source>
</evidence>
<keyword evidence="3" id="KW-1185">Reference proteome</keyword>
<gene>
    <name evidence="2" type="ORF">BT96DRAFT_1032689</name>
</gene>
<sequence>MSPLLFVIIILGLYGFLWTLWSFYRWHLLLRTSGLSEIKRLGQARSPHERINGSVVICGGSIAGLLAARVCHDYFEHVLIVEPEGWLITEDGVCRYSWTQQHKRTRVMQYTSLHACQSFLYNGLTKLFSDFEEQCAYSGITVAGANYETSLAGALLKLPLKSLGGLLPKTMFASRSGFKTLLRRLVLGRGRYPRIEQIEGTVTGIVADSEDGSIIRKVLIRLGTSLQVQEIEAKLVVVDCTGISRAGLKWLSQAGYGTTTANTSNSKDGLPLTDLKLSFDQKLHYSSLLFSLTPLVLEKLPIPGGLEGKGAVYTFLEDQMQNGRRFFTISKPDGDRLMMFIGQSGDDVPVYETMSAVRALVQDLVPHKDPIPDWVFETLDILEDFQDQISFAHVRVPRTTYVRYHQAMNLPSNFVALGDSVMTVNPTFAQGCTKVFMGALTLHITLSRLIAPSTVGELQKRLQIPSDFSKQFFKEHFHKTNGFCTPCYGIYINIYDCFVRLDYGIPYTEPIPSENLSSGDLVRWYIRRVQILAIKDEQAARVIWDNSMAYGSKIDSFHPWLVLKILWDAAMRP</sequence>